<keyword evidence="2" id="KW-1185">Reference proteome</keyword>
<dbReference type="Proteomes" id="UP000192276">
    <property type="component" value="Unassembled WGS sequence"/>
</dbReference>
<proteinExistence type="predicted"/>
<organism evidence="1 2">
    <name type="scientific">Niastella populi</name>
    <dbReference type="NCBI Taxonomy" id="550983"/>
    <lineage>
        <taxon>Bacteria</taxon>
        <taxon>Pseudomonadati</taxon>
        <taxon>Bacteroidota</taxon>
        <taxon>Chitinophagia</taxon>
        <taxon>Chitinophagales</taxon>
        <taxon>Chitinophagaceae</taxon>
        <taxon>Niastella</taxon>
    </lineage>
</organism>
<accession>A0A1V9GAJ8</accession>
<reference evidence="2" key="1">
    <citation type="submission" date="2016-04" db="EMBL/GenBank/DDBJ databases">
        <authorList>
            <person name="Chen L."/>
            <person name="Zhuang W."/>
            <person name="Wang G."/>
        </authorList>
    </citation>
    <scope>NUCLEOTIDE SEQUENCE [LARGE SCALE GENOMIC DNA]</scope>
    <source>
        <strain evidence="2">208</strain>
    </source>
</reference>
<protein>
    <submittedName>
        <fullName evidence="1">Uncharacterized protein</fullName>
    </submittedName>
</protein>
<name>A0A1V9GAJ8_9BACT</name>
<evidence type="ECO:0000313" key="1">
    <source>
        <dbReference type="EMBL" id="OQP67691.1"/>
    </source>
</evidence>
<dbReference type="EMBL" id="LWBP01000013">
    <property type="protein sequence ID" value="OQP67691.1"/>
    <property type="molecule type" value="Genomic_DNA"/>
</dbReference>
<dbReference type="STRING" id="550983.A4R26_11550"/>
<evidence type="ECO:0000313" key="2">
    <source>
        <dbReference type="Proteomes" id="UP000192276"/>
    </source>
</evidence>
<gene>
    <name evidence="1" type="ORF">A4R26_11550</name>
</gene>
<comment type="caution">
    <text evidence="1">The sequence shown here is derived from an EMBL/GenBank/DDBJ whole genome shotgun (WGS) entry which is preliminary data.</text>
</comment>
<dbReference type="AlphaFoldDB" id="A0A1V9GAJ8"/>
<sequence length="240" mass="26994">MGVTISHKLGLKKIHVPNALNNAENAAKAIKENQAKLLDIPIEIRRQSDCSLFIDIGECETLSFKFKSVKEIKNEERESEYSYTWATLSNDGKTELDEGYKIDTFPQNEIYYCSSFCKTQFANNVVQHKWVADIIKVVASHCLIAEVYDEGDYYHAGNLEDASAAIAENGKLIDSISGLLCGYQLIKGGQTKIKPLKKRKKSYEIFKEKSLSHNKCKMPGCNRTATQESGYCHSCDKSED</sequence>